<keyword evidence="5" id="KW-0443">Lipid metabolism</keyword>
<accession>A0A4W5Q200</accession>
<proteinExistence type="inferred from homology"/>
<keyword evidence="4" id="KW-0548">Nucleotidyltransferase</keyword>
<sequence>MQEPRKKGILHTVDSMNSLTTDSIVQRIIKNRLLFEARNQKKEAKEMAVIQAMKRLEEEKGKERAQAVL</sequence>
<keyword evidence="7" id="KW-1208">Phospholipid metabolism</keyword>
<reference evidence="9" key="3">
    <citation type="submission" date="2025-09" db="UniProtKB">
        <authorList>
            <consortium name="Ensembl"/>
        </authorList>
    </citation>
    <scope>IDENTIFICATION</scope>
</reference>
<dbReference type="Proteomes" id="UP000314982">
    <property type="component" value="Unassembled WGS sequence"/>
</dbReference>
<dbReference type="GeneTree" id="ENSGT00970000197479"/>
<evidence type="ECO:0000256" key="6">
    <source>
        <dbReference type="ARBA" id="ARBA00023209"/>
    </source>
</evidence>
<keyword evidence="2" id="KW-0444">Lipid biosynthesis</keyword>
<evidence type="ECO:0000256" key="3">
    <source>
        <dbReference type="ARBA" id="ARBA00022679"/>
    </source>
</evidence>
<dbReference type="Ensembl" id="ENSHHUT00000070193.1">
    <property type="protein sequence ID" value="ENSHHUP00000067910.1"/>
    <property type="gene ID" value="ENSHHUG00000040035.1"/>
</dbReference>
<name>A0A4W5Q200_9TELE</name>
<dbReference type="GO" id="GO:0006646">
    <property type="term" value="P:phosphatidylethanolamine biosynthetic process"/>
    <property type="evidence" value="ECO:0007669"/>
    <property type="project" value="InterPro"/>
</dbReference>
<dbReference type="GO" id="GO:0005737">
    <property type="term" value="C:cytoplasm"/>
    <property type="evidence" value="ECO:0007669"/>
    <property type="project" value="TreeGrafter"/>
</dbReference>
<keyword evidence="10" id="KW-1185">Reference proteome</keyword>
<keyword evidence="3" id="KW-0808">Transferase</keyword>
<dbReference type="Gene3D" id="3.40.50.620">
    <property type="entry name" value="HUPs"/>
    <property type="match status" value="1"/>
</dbReference>
<comment type="pathway">
    <text evidence="8">Phospholipid metabolism.</text>
</comment>
<dbReference type="AlphaFoldDB" id="A0A4W5Q200"/>
<organism evidence="9 10">
    <name type="scientific">Hucho hucho</name>
    <name type="common">huchen</name>
    <dbReference type="NCBI Taxonomy" id="62062"/>
    <lineage>
        <taxon>Eukaryota</taxon>
        <taxon>Metazoa</taxon>
        <taxon>Chordata</taxon>
        <taxon>Craniata</taxon>
        <taxon>Vertebrata</taxon>
        <taxon>Euteleostomi</taxon>
        <taxon>Actinopterygii</taxon>
        <taxon>Neopterygii</taxon>
        <taxon>Teleostei</taxon>
        <taxon>Protacanthopterygii</taxon>
        <taxon>Salmoniformes</taxon>
        <taxon>Salmonidae</taxon>
        <taxon>Salmoninae</taxon>
        <taxon>Hucho</taxon>
    </lineage>
</organism>
<evidence type="ECO:0000313" key="9">
    <source>
        <dbReference type="Ensembl" id="ENSHHUP00000067910.1"/>
    </source>
</evidence>
<dbReference type="PANTHER" id="PTHR45780">
    <property type="entry name" value="ETHANOLAMINE-PHOSPHATE CYTIDYLYLTRANSFERASE"/>
    <property type="match status" value="1"/>
</dbReference>
<evidence type="ECO:0000256" key="5">
    <source>
        <dbReference type="ARBA" id="ARBA00023098"/>
    </source>
</evidence>
<dbReference type="STRING" id="62062.ENSHHUP00000067910"/>
<dbReference type="InterPro" id="IPR044608">
    <property type="entry name" value="Ect1/PCYT2"/>
</dbReference>
<comment type="similarity">
    <text evidence="1">Belongs to the cytidylyltransferase family.</text>
</comment>
<protein>
    <submittedName>
        <fullName evidence="9">Uncharacterized protein</fullName>
    </submittedName>
</protein>
<evidence type="ECO:0000256" key="8">
    <source>
        <dbReference type="ARBA" id="ARBA00025707"/>
    </source>
</evidence>
<evidence type="ECO:0000256" key="1">
    <source>
        <dbReference type="ARBA" id="ARBA00010101"/>
    </source>
</evidence>
<dbReference type="PANTHER" id="PTHR45780:SF2">
    <property type="entry name" value="ETHANOLAMINE-PHOSPHATE CYTIDYLYLTRANSFERASE"/>
    <property type="match status" value="1"/>
</dbReference>
<dbReference type="InterPro" id="IPR014729">
    <property type="entry name" value="Rossmann-like_a/b/a_fold"/>
</dbReference>
<evidence type="ECO:0000256" key="2">
    <source>
        <dbReference type="ARBA" id="ARBA00022516"/>
    </source>
</evidence>
<reference evidence="10" key="1">
    <citation type="submission" date="2018-06" db="EMBL/GenBank/DDBJ databases">
        <title>Genome assembly of Danube salmon.</title>
        <authorList>
            <person name="Macqueen D.J."/>
            <person name="Gundappa M.K."/>
        </authorList>
    </citation>
    <scope>NUCLEOTIDE SEQUENCE [LARGE SCALE GENOMIC DNA]</scope>
</reference>
<evidence type="ECO:0000256" key="7">
    <source>
        <dbReference type="ARBA" id="ARBA00023264"/>
    </source>
</evidence>
<dbReference type="GO" id="GO:0004306">
    <property type="term" value="F:ethanolamine-phosphate cytidylyltransferase activity"/>
    <property type="evidence" value="ECO:0007669"/>
    <property type="project" value="InterPro"/>
</dbReference>
<reference evidence="9" key="2">
    <citation type="submission" date="2025-08" db="UniProtKB">
        <authorList>
            <consortium name="Ensembl"/>
        </authorList>
    </citation>
    <scope>IDENTIFICATION</scope>
</reference>
<evidence type="ECO:0000256" key="4">
    <source>
        <dbReference type="ARBA" id="ARBA00022695"/>
    </source>
</evidence>
<evidence type="ECO:0000313" key="10">
    <source>
        <dbReference type="Proteomes" id="UP000314982"/>
    </source>
</evidence>
<keyword evidence="6" id="KW-0594">Phospholipid biosynthesis</keyword>